<dbReference type="EMBL" id="QGDL01000007">
    <property type="protein sequence ID" value="PWJ28897.1"/>
    <property type="molecule type" value="Genomic_DNA"/>
</dbReference>
<dbReference type="InterPro" id="IPR013096">
    <property type="entry name" value="Cupin_2"/>
</dbReference>
<dbReference type="Proteomes" id="UP000245845">
    <property type="component" value="Unassembled WGS sequence"/>
</dbReference>
<dbReference type="InterPro" id="IPR011051">
    <property type="entry name" value="RmlC_Cupin_sf"/>
</dbReference>
<name>A0A2Y9BK02_9FIRM</name>
<organism evidence="2 3">
    <name type="scientific">Faecalicatena orotica</name>
    <dbReference type="NCBI Taxonomy" id="1544"/>
    <lineage>
        <taxon>Bacteria</taxon>
        <taxon>Bacillati</taxon>
        <taxon>Bacillota</taxon>
        <taxon>Clostridia</taxon>
        <taxon>Lachnospirales</taxon>
        <taxon>Lachnospiraceae</taxon>
        <taxon>Faecalicatena</taxon>
    </lineage>
</organism>
<feature type="domain" description="Cupin type-2" evidence="1">
    <location>
        <begin position="70"/>
        <end position="129"/>
    </location>
</feature>
<comment type="caution">
    <text evidence="2">The sequence shown here is derived from an EMBL/GenBank/DDBJ whole genome shotgun (WGS) entry which is preliminary data.</text>
</comment>
<dbReference type="Gene3D" id="2.60.120.10">
    <property type="entry name" value="Jelly Rolls"/>
    <property type="match status" value="1"/>
</dbReference>
<evidence type="ECO:0000259" key="1">
    <source>
        <dbReference type="Pfam" id="PF07883"/>
    </source>
</evidence>
<accession>A0A2Y9BK02</accession>
<evidence type="ECO:0000313" key="2">
    <source>
        <dbReference type="EMBL" id="PWJ28897.1"/>
    </source>
</evidence>
<dbReference type="Pfam" id="PF07883">
    <property type="entry name" value="Cupin_2"/>
    <property type="match status" value="1"/>
</dbReference>
<evidence type="ECO:0000313" key="3">
    <source>
        <dbReference type="Proteomes" id="UP000245845"/>
    </source>
</evidence>
<dbReference type="AlphaFoldDB" id="A0A2Y9BK02"/>
<reference evidence="2 3" key="1">
    <citation type="submission" date="2018-05" db="EMBL/GenBank/DDBJ databases">
        <title>The Hungate 1000. A catalogue of reference genomes from the rumen microbiome.</title>
        <authorList>
            <person name="Kelly W."/>
        </authorList>
    </citation>
    <scope>NUCLEOTIDE SEQUENCE [LARGE SCALE GENOMIC DNA]</scope>
    <source>
        <strain evidence="2 3">NLAE-zl-C242</strain>
    </source>
</reference>
<gene>
    <name evidence="2" type="ORF">A8806_10745</name>
</gene>
<dbReference type="OrthoDB" id="9794183at2"/>
<dbReference type="RefSeq" id="WP_109731444.1">
    <property type="nucleotide sequence ID" value="NZ_BAAACK010000011.1"/>
</dbReference>
<dbReference type="InterPro" id="IPR014710">
    <property type="entry name" value="RmlC-like_jellyroll"/>
</dbReference>
<keyword evidence="3" id="KW-1185">Reference proteome</keyword>
<dbReference type="CDD" id="cd02208">
    <property type="entry name" value="cupin_RmlC-like"/>
    <property type="match status" value="1"/>
</dbReference>
<dbReference type="SUPFAM" id="SSF51182">
    <property type="entry name" value="RmlC-like cupins"/>
    <property type="match status" value="1"/>
</dbReference>
<proteinExistence type="predicted"/>
<sequence length="136" mass="15397">MKDVKDQIGFYPVEGTKGREAKLFYKLNDENGLKMISGKRTPALLSIWCSNDLVQFGTIKILSGGAGPWQTEYDRHKGDAVFYIAEGTLTFFLKERKETYVVQQGDFMFIPEGEDYKIINYYAGTAKAVFAIAPQF</sequence>
<protein>
    <submittedName>
        <fullName evidence="2">Cupin domain-containing protein</fullName>
    </submittedName>
</protein>